<protein>
    <submittedName>
        <fullName evidence="2">Uncharacterized protein</fullName>
    </submittedName>
</protein>
<feature type="region of interest" description="Disordered" evidence="1">
    <location>
        <begin position="153"/>
        <end position="198"/>
    </location>
</feature>
<feature type="compositionally biased region" description="Basic residues" evidence="1">
    <location>
        <begin position="170"/>
        <end position="185"/>
    </location>
</feature>
<sequence>MCSSDLRPVQAAAVHSRVDVNVAHTQSPRQRRRRREPSMDVGGNAAFVVPGETVLADVLSQAVGLAGLSASDGPVVAAERLLSGHFFKNAMTLRFKRNKYGSWRWLEDIPFCLPMCLADLIGHLLDQKFSPYLSRPMPVNCHHSSNAALRHLLGSDERPPSNDGDSLTSNHKRSATTKRRSRPRPRTTDSRPIAVGDGVPSITIDMIRAIPSYALSLSSSTGNESTSTDNESSASGSMRRTPRRKASGSLKRRRTR</sequence>
<dbReference type="Proteomes" id="UP000290189">
    <property type="component" value="Unassembled WGS sequence"/>
</dbReference>
<evidence type="ECO:0000313" key="2">
    <source>
        <dbReference type="EMBL" id="SPQ99240.1"/>
    </source>
</evidence>
<dbReference type="EMBL" id="OVEO01000011">
    <property type="protein sequence ID" value="SPQ99240.1"/>
    <property type="molecule type" value="Genomic_DNA"/>
</dbReference>
<organism evidence="2 3">
    <name type="scientific">Plasmodiophora brassicae</name>
    <name type="common">Clubroot disease agent</name>
    <dbReference type="NCBI Taxonomy" id="37360"/>
    <lineage>
        <taxon>Eukaryota</taxon>
        <taxon>Sar</taxon>
        <taxon>Rhizaria</taxon>
        <taxon>Endomyxa</taxon>
        <taxon>Phytomyxea</taxon>
        <taxon>Plasmodiophorida</taxon>
        <taxon>Plasmodiophoridae</taxon>
        <taxon>Plasmodiophora</taxon>
    </lineage>
</organism>
<geneLocation type="mitochondrion" evidence="2"/>
<reference evidence="2 3" key="1">
    <citation type="submission" date="2018-03" db="EMBL/GenBank/DDBJ databases">
        <authorList>
            <person name="Fogelqvist J."/>
        </authorList>
    </citation>
    <scope>NUCLEOTIDE SEQUENCE [LARGE SCALE GENOMIC DNA]</scope>
</reference>
<evidence type="ECO:0000313" key="3">
    <source>
        <dbReference type="Proteomes" id="UP000290189"/>
    </source>
</evidence>
<feature type="region of interest" description="Disordered" evidence="1">
    <location>
        <begin position="217"/>
        <end position="256"/>
    </location>
</feature>
<keyword evidence="2" id="KW-0496">Mitochondrion</keyword>
<feature type="compositionally biased region" description="Low complexity" evidence="1">
    <location>
        <begin position="217"/>
        <end position="237"/>
    </location>
</feature>
<dbReference type="AlphaFoldDB" id="A0A3P3YH05"/>
<gene>
    <name evidence="2" type="ORF">PLBR_LOCUS6455</name>
</gene>
<feature type="region of interest" description="Disordered" evidence="1">
    <location>
        <begin position="22"/>
        <end position="42"/>
    </location>
</feature>
<evidence type="ECO:0000256" key="1">
    <source>
        <dbReference type="SAM" id="MobiDB-lite"/>
    </source>
</evidence>
<proteinExistence type="predicted"/>
<accession>A0A3P3YH05</accession>
<feature type="compositionally biased region" description="Basic residues" evidence="1">
    <location>
        <begin position="240"/>
        <end position="256"/>
    </location>
</feature>
<name>A0A3P3YH05_PLABS</name>